<organism evidence="1 2">
    <name type="scientific">Lepidopterella palustris CBS 459.81</name>
    <dbReference type="NCBI Taxonomy" id="1314670"/>
    <lineage>
        <taxon>Eukaryota</taxon>
        <taxon>Fungi</taxon>
        <taxon>Dikarya</taxon>
        <taxon>Ascomycota</taxon>
        <taxon>Pezizomycotina</taxon>
        <taxon>Dothideomycetes</taxon>
        <taxon>Pleosporomycetidae</taxon>
        <taxon>Mytilinidiales</taxon>
        <taxon>Argynnaceae</taxon>
        <taxon>Lepidopterella</taxon>
    </lineage>
</organism>
<dbReference type="EMBL" id="KV745342">
    <property type="protein sequence ID" value="OCK75263.1"/>
    <property type="molecule type" value="Genomic_DNA"/>
</dbReference>
<evidence type="ECO:0000313" key="2">
    <source>
        <dbReference type="Proteomes" id="UP000250266"/>
    </source>
</evidence>
<keyword evidence="2" id="KW-1185">Reference proteome</keyword>
<dbReference type="Proteomes" id="UP000250266">
    <property type="component" value="Unassembled WGS sequence"/>
</dbReference>
<proteinExistence type="predicted"/>
<accession>A0A8E2E100</accession>
<feature type="non-terminal residue" evidence="1">
    <location>
        <position position="1"/>
    </location>
</feature>
<feature type="non-terminal residue" evidence="1">
    <location>
        <position position="90"/>
    </location>
</feature>
<dbReference type="AlphaFoldDB" id="A0A8E2E100"/>
<sequence>SVVRLAKDNENDAHINAESWAQAAMAVYLQKTFNLKSPPTPASVANPDISARSLFLDSAPPGFVQPVSIDSPTFNPSGSNIIRLGDVGPL</sequence>
<name>A0A8E2E100_9PEZI</name>
<evidence type="ECO:0000313" key="1">
    <source>
        <dbReference type="EMBL" id="OCK75263.1"/>
    </source>
</evidence>
<reference evidence="1 2" key="1">
    <citation type="journal article" date="2016" name="Nat. Commun.">
        <title>Ectomycorrhizal ecology is imprinted in the genome of the dominant symbiotic fungus Cenococcum geophilum.</title>
        <authorList>
            <consortium name="DOE Joint Genome Institute"/>
            <person name="Peter M."/>
            <person name="Kohler A."/>
            <person name="Ohm R.A."/>
            <person name="Kuo A."/>
            <person name="Krutzmann J."/>
            <person name="Morin E."/>
            <person name="Arend M."/>
            <person name="Barry K.W."/>
            <person name="Binder M."/>
            <person name="Choi C."/>
            <person name="Clum A."/>
            <person name="Copeland A."/>
            <person name="Grisel N."/>
            <person name="Haridas S."/>
            <person name="Kipfer T."/>
            <person name="LaButti K."/>
            <person name="Lindquist E."/>
            <person name="Lipzen A."/>
            <person name="Maire R."/>
            <person name="Meier B."/>
            <person name="Mihaltcheva S."/>
            <person name="Molinier V."/>
            <person name="Murat C."/>
            <person name="Poggeler S."/>
            <person name="Quandt C.A."/>
            <person name="Sperisen C."/>
            <person name="Tritt A."/>
            <person name="Tisserant E."/>
            <person name="Crous P.W."/>
            <person name="Henrissat B."/>
            <person name="Nehls U."/>
            <person name="Egli S."/>
            <person name="Spatafora J.W."/>
            <person name="Grigoriev I.V."/>
            <person name="Martin F.M."/>
        </authorList>
    </citation>
    <scope>NUCLEOTIDE SEQUENCE [LARGE SCALE GENOMIC DNA]</scope>
    <source>
        <strain evidence="1 2">CBS 459.81</strain>
    </source>
</reference>
<gene>
    <name evidence="1" type="ORF">K432DRAFT_260211</name>
</gene>
<dbReference type="OrthoDB" id="5424255at2759"/>
<protein>
    <submittedName>
        <fullName evidence="1">Uncharacterized protein</fullName>
    </submittedName>
</protein>